<name>A0A3B0NZQ2_9BACT</name>
<reference evidence="3" key="1">
    <citation type="submission" date="2018-06" db="EMBL/GenBank/DDBJ databases">
        <authorList>
            <consortium name="Pathogen Informatics"/>
        </authorList>
    </citation>
    <scope>NUCLEOTIDE SEQUENCE [LARGE SCALE GENOMIC DNA]</scope>
    <source>
        <strain evidence="3">NCTC10135</strain>
    </source>
</reference>
<evidence type="ECO:0000256" key="1">
    <source>
        <dbReference type="SAM" id="Phobius"/>
    </source>
</evidence>
<keyword evidence="1" id="KW-1133">Transmembrane helix</keyword>
<sequence>MLQNKKLSDVKLQIFKNFSLLDVALLLIFTAISFSLGFLTKPSLHLAFKIIISFGIFLSLGW</sequence>
<evidence type="ECO:0000313" key="2">
    <source>
        <dbReference type="EMBL" id="SYV90182.1"/>
    </source>
</evidence>
<feature type="transmembrane region" description="Helical" evidence="1">
    <location>
        <begin position="44"/>
        <end position="61"/>
    </location>
</feature>
<proteinExistence type="predicted"/>
<dbReference type="EMBL" id="LS991949">
    <property type="protein sequence ID" value="SYV90182.1"/>
    <property type="molecule type" value="Genomic_DNA"/>
</dbReference>
<feature type="non-terminal residue" evidence="2">
    <location>
        <position position="62"/>
    </location>
</feature>
<feature type="transmembrane region" description="Helical" evidence="1">
    <location>
        <begin position="20"/>
        <end position="38"/>
    </location>
</feature>
<gene>
    <name evidence="2" type="ORF">NCTC10135_00700</name>
</gene>
<dbReference type="Proteomes" id="UP000259864">
    <property type="component" value="Chromosome 1"/>
</dbReference>
<accession>A0A3B0NZQ2</accession>
<keyword evidence="1" id="KW-0812">Transmembrane</keyword>
<protein>
    <submittedName>
        <fullName evidence="2">Uncharacterized protein</fullName>
    </submittedName>
</protein>
<organism evidence="2 3">
    <name type="scientific">Metamycoplasma alkalescens</name>
    <dbReference type="NCBI Taxonomy" id="45363"/>
    <lineage>
        <taxon>Bacteria</taxon>
        <taxon>Bacillati</taxon>
        <taxon>Mycoplasmatota</taxon>
        <taxon>Mycoplasmoidales</taxon>
        <taxon>Metamycoplasmataceae</taxon>
        <taxon>Metamycoplasma</taxon>
    </lineage>
</organism>
<evidence type="ECO:0000313" key="3">
    <source>
        <dbReference type="Proteomes" id="UP000259864"/>
    </source>
</evidence>
<keyword evidence="1" id="KW-0472">Membrane</keyword>
<dbReference type="AlphaFoldDB" id="A0A3B0NZQ2"/>
<dbReference type="KEGG" id="mala:NCTC10135_00700"/>